<keyword evidence="4" id="KW-1185">Reference proteome</keyword>
<dbReference type="RefSeq" id="WP_309828503.1">
    <property type="nucleotide sequence ID" value="NZ_JAVIZX010000001.1"/>
</dbReference>
<evidence type="ECO:0000313" key="4">
    <source>
        <dbReference type="Proteomes" id="UP001267710"/>
    </source>
</evidence>
<accession>A0ABU1IDN8</accession>
<gene>
    <name evidence="3" type="ORF">QE399_002063</name>
</gene>
<proteinExistence type="predicted"/>
<dbReference type="Proteomes" id="UP001267710">
    <property type="component" value="Unassembled WGS sequence"/>
</dbReference>
<dbReference type="EMBL" id="JAVIZX010000001">
    <property type="protein sequence ID" value="MDR6214374.1"/>
    <property type="molecule type" value="Genomic_DNA"/>
</dbReference>
<keyword evidence="2" id="KW-0472">Membrane</keyword>
<feature type="transmembrane region" description="Helical" evidence="2">
    <location>
        <begin position="24"/>
        <end position="42"/>
    </location>
</feature>
<evidence type="ECO:0000256" key="2">
    <source>
        <dbReference type="SAM" id="Phobius"/>
    </source>
</evidence>
<comment type="caution">
    <text evidence="3">The sequence shown here is derived from an EMBL/GenBank/DDBJ whole genome shotgun (WGS) entry which is preliminary data.</text>
</comment>
<reference evidence="3 4" key="1">
    <citation type="submission" date="2023-08" db="EMBL/GenBank/DDBJ databases">
        <title>Functional and genomic diversity of the sorghum phyllosphere microbiome.</title>
        <authorList>
            <person name="Shade A."/>
        </authorList>
    </citation>
    <scope>NUCLEOTIDE SEQUENCE [LARGE SCALE GENOMIC DNA]</scope>
    <source>
        <strain evidence="3 4">SORGH_AS_0335</strain>
    </source>
</reference>
<organism evidence="3 4">
    <name type="scientific">Paracidovorax wautersii</name>
    <dbReference type="NCBI Taxonomy" id="1177982"/>
    <lineage>
        <taxon>Bacteria</taxon>
        <taxon>Pseudomonadati</taxon>
        <taxon>Pseudomonadota</taxon>
        <taxon>Betaproteobacteria</taxon>
        <taxon>Burkholderiales</taxon>
        <taxon>Comamonadaceae</taxon>
        <taxon>Paracidovorax</taxon>
    </lineage>
</organism>
<feature type="region of interest" description="Disordered" evidence="1">
    <location>
        <begin position="152"/>
        <end position="180"/>
    </location>
</feature>
<dbReference type="InterPro" id="IPR007690">
    <property type="entry name" value="T2SS_GspM"/>
</dbReference>
<evidence type="ECO:0000313" key="3">
    <source>
        <dbReference type="EMBL" id="MDR6214374.1"/>
    </source>
</evidence>
<feature type="compositionally biased region" description="Low complexity" evidence="1">
    <location>
        <begin position="152"/>
        <end position="172"/>
    </location>
</feature>
<keyword evidence="2" id="KW-1133">Transmembrane helix</keyword>
<name>A0ABU1IDN8_9BURK</name>
<dbReference type="Pfam" id="PF04612">
    <property type="entry name" value="T2SSM"/>
    <property type="match status" value="1"/>
</dbReference>
<protein>
    <submittedName>
        <fullName evidence="3">General secretion pathway protein M</fullName>
    </submittedName>
</protein>
<keyword evidence="2" id="KW-0812">Transmembrane</keyword>
<evidence type="ECO:0000256" key="1">
    <source>
        <dbReference type="SAM" id="MobiDB-lite"/>
    </source>
</evidence>
<sequence>MKALAPHLAPWQARWQGLARREQTLLLAAAALVAFAVLWWLLMAPALQTLRTAPARHAELDAQLQRMLTLQAEAQQLQGAPRVPAADAMRTLQSGVAQRLGSGAQVSAAGDRATVTLKGVPADRLADWLSQARSAAHAVPLEMRLVRSPAAAAPAARPGAPASAAGSAAPPADTDGRPRWDGTVVLALPSL</sequence>